<dbReference type="SUPFAM" id="SSF54534">
    <property type="entry name" value="FKBP-like"/>
    <property type="match status" value="1"/>
</dbReference>
<comment type="subcellular location">
    <subcellularLocation>
        <location evidence="2">Cytoplasm</location>
    </subcellularLocation>
</comment>
<dbReference type="eggNOG" id="COG1047">
    <property type="taxonomic scope" value="Bacteria"/>
</dbReference>
<evidence type="ECO:0000256" key="10">
    <source>
        <dbReference type="RuleBase" id="RU003915"/>
    </source>
</evidence>
<keyword evidence="5 9" id="KW-0697">Rotamase</keyword>
<name>D3UGT4_HELM1</name>
<protein>
    <recommendedName>
        <fullName evidence="10">Peptidyl-prolyl cis-trans isomerase</fullName>
        <ecNumber evidence="10">5.2.1.8</ecNumber>
    </recommendedName>
</protein>
<dbReference type="HOGENOM" id="CLU_098197_1_0_7"/>
<dbReference type="GO" id="GO:0003755">
    <property type="term" value="F:peptidyl-prolyl cis-trans isomerase activity"/>
    <property type="evidence" value="ECO:0007669"/>
    <property type="project" value="UniProtKB-UniRule"/>
</dbReference>
<dbReference type="GO" id="GO:0042026">
    <property type="term" value="P:protein refolding"/>
    <property type="evidence" value="ECO:0007669"/>
    <property type="project" value="UniProtKB-ARBA"/>
</dbReference>
<evidence type="ECO:0000256" key="9">
    <source>
        <dbReference type="PROSITE-ProRule" id="PRU00277"/>
    </source>
</evidence>
<dbReference type="Gene3D" id="2.40.10.330">
    <property type="match status" value="1"/>
</dbReference>
<accession>D3UGT4</accession>
<evidence type="ECO:0000256" key="3">
    <source>
        <dbReference type="ARBA" id="ARBA00006577"/>
    </source>
</evidence>
<dbReference type="InterPro" id="IPR046357">
    <property type="entry name" value="PPIase_dom_sf"/>
</dbReference>
<evidence type="ECO:0000256" key="2">
    <source>
        <dbReference type="ARBA" id="ARBA00004496"/>
    </source>
</evidence>
<reference evidence="12 13" key="1">
    <citation type="journal article" date="2010" name="BMC Genomics">
        <title>Comparative genomics and proteomics of Helicobacter mustelae, an ulcerogenic and carcinogenic gastric pathogen.</title>
        <authorList>
            <person name="O'Toole P.W."/>
            <person name="Snelling W.J."/>
            <person name="Canchaya C."/>
            <person name="Forde B.M."/>
            <person name="Hardie K.R."/>
            <person name="Josenhans C."/>
            <person name="Graham R.L.J."/>
            <person name="McMullan G."/>
            <person name="Parkhill J."/>
            <person name="Belda E."/>
            <person name="Bentley S.D."/>
        </authorList>
    </citation>
    <scope>NUCLEOTIDE SEQUENCE [LARGE SCALE GENOMIC DNA]</scope>
    <source>
        <strain evidence="13">ATCC 43772 / LMG 18044 / NCTC 12198 / 12198</strain>
    </source>
</reference>
<evidence type="ECO:0000256" key="5">
    <source>
        <dbReference type="ARBA" id="ARBA00023110"/>
    </source>
</evidence>
<dbReference type="PROSITE" id="PS50059">
    <property type="entry name" value="FKBP_PPIASE"/>
    <property type="match status" value="1"/>
</dbReference>
<dbReference type="GO" id="GO:0005737">
    <property type="term" value="C:cytoplasm"/>
    <property type="evidence" value="ECO:0007669"/>
    <property type="project" value="UniProtKB-SubCell"/>
</dbReference>
<evidence type="ECO:0000256" key="8">
    <source>
        <dbReference type="ARBA" id="ARBA00037071"/>
    </source>
</evidence>
<dbReference type="AlphaFoldDB" id="D3UGT4"/>
<dbReference type="PANTHER" id="PTHR47861">
    <property type="entry name" value="FKBP-TYPE PEPTIDYL-PROLYL CIS-TRANS ISOMERASE SLYD"/>
    <property type="match status" value="1"/>
</dbReference>
<sequence>MSQIKPNKVVTIEYSVRDKESQNLIDTNVDSKPLEFLMGASQVIIGLENALSGKNKGDELKAEIAPEDAYGVYRVDFLQEVPREQFEGIELQEGMTLFGQGEHGETVQVTVRDFNDKIVMIDYNHPLAGKTLLFDVKVLDVREPTEQEILNGGVGGGCGCHGGGHGHGDGECCGGGGCGCH</sequence>
<comment type="function">
    <text evidence="8">Also involved in hydrogenase metallocenter assembly, probably by participating in the nickel insertion step. This function in hydrogenase biosynthesis requires chaperone activity and the presence of the metal-binding domain, but not PPIase activity.</text>
</comment>
<dbReference type="InterPro" id="IPR001179">
    <property type="entry name" value="PPIase_FKBP_dom"/>
</dbReference>
<dbReference type="Gene3D" id="3.10.50.40">
    <property type="match status" value="1"/>
</dbReference>
<gene>
    <name evidence="12" type="primary">slyD</name>
    <name evidence="12" type="ordered locus">HMU04430</name>
</gene>
<keyword evidence="13" id="KW-1185">Reference proteome</keyword>
<evidence type="ECO:0000256" key="4">
    <source>
        <dbReference type="ARBA" id="ARBA00022490"/>
    </source>
</evidence>
<organism evidence="12 13">
    <name type="scientific">Helicobacter mustelae (strain ATCC 43772 / CCUG 25715 / CIP 103759 / LMG 18044 / NCTC 12198 / R85-136P)</name>
    <name type="common">Campylobacter mustelae</name>
    <dbReference type="NCBI Taxonomy" id="679897"/>
    <lineage>
        <taxon>Bacteria</taxon>
        <taxon>Pseudomonadati</taxon>
        <taxon>Campylobacterota</taxon>
        <taxon>Epsilonproteobacteria</taxon>
        <taxon>Campylobacterales</taxon>
        <taxon>Helicobacteraceae</taxon>
        <taxon>Helicobacter</taxon>
    </lineage>
</organism>
<dbReference type="PANTHER" id="PTHR47861:SF3">
    <property type="entry name" value="FKBP-TYPE PEPTIDYL-PROLYL CIS-TRANS ISOMERASE SLYD"/>
    <property type="match status" value="1"/>
</dbReference>
<dbReference type="RefSeq" id="WP_013022796.1">
    <property type="nucleotide sequence ID" value="NC_013949.1"/>
</dbReference>
<dbReference type="EMBL" id="FN555004">
    <property type="protein sequence ID" value="CBG39705.1"/>
    <property type="molecule type" value="Genomic_DNA"/>
</dbReference>
<evidence type="ECO:0000313" key="13">
    <source>
        <dbReference type="Proteomes" id="UP000001522"/>
    </source>
</evidence>
<evidence type="ECO:0000256" key="6">
    <source>
        <dbReference type="ARBA" id="ARBA00023186"/>
    </source>
</evidence>
<evidence type="ECO:0000256" key="1">
    <source>
        <dbReference type="ARBA" id="ARBA00000971"/>
    </source>
</evidence>
<keyword evidence="6" id="KW-0143">Chaperone</keyword>
<dbReference type="Pfam" id="PF00254">
    <property type="entry name" value="FKBP_C"/>
    <property type="match status" value="1"/>
</dbReference>
<comment type="catalytic activity">
    <reaction evidence="1 9 10">
        <text>[protein]-peptidylproline (omega=180) = [protein]-peptidylproline (omega=0)</text>
        <dbReference type="Rhea" id="RHEA:16237"/>
        <dbReference type="Rhea" id="RHEA-COMP:10747"/>
        <dbReference type="Rhea" id="RHEA-COMP:10748"/>
        <dbReference type="ChEBI" id="CHEBI:83833"/>
        <dbReference type="ChEBI" id="CHEBI:83834"/>
        <dbReference type="EC" id="5.2.1.8"/>
    </reaction>
</comment>
<evidence type="ECO:0000259" key="11">
    <source>
        <dbReference type="PROSITE" id="PS50059"/>
    </source>
</evidence>
<feature type="domain" description="PPIase FKBP-type" evidence="11">
    <location>
        <begin position="7"/>
        <end position="82"/>
    </location>
</feature>
<comment type="similarity">
    <text evidence="3 10">Belongs to the FKBP-type PPIase family.</text>
</comment>
<dbReference type="EC" id="5.2.1.8" evidence="10"/>
<dbReference type="Proteomes" id="UP000001522">
    <property type="component" value="Chromosome"/>
</dbReference>
<dbReference type="STRING" id="679897.HMU04430"/>
<keyword evidence="7 9" id="KW-0413">Isomerase</keyword>
<keyword evidence="4" id="KW-0963">Cytoplasm</keyword>
<proteinExistence type="inferred from homology"/>
<evidence type="ECO:0000313" key="12">
    <source>
        <dbReference type="EMBL" id="CBG39705.1"/>
    </source>
</evidence>
<dbReference type="KEGG" id="hms:HMU04430"/>
<evidence type="ECO:0000256" key="7">
    <source>
        <dbReference type="ARBA" id="ARBA00023235"/>
    </source>
</evidence>
<dbReference type="InterPro" id="IPR048261">
    <property type="entry name" value="SlpA/SlyD-like_ins_sf"/>
</dbReference>